<evidence type="ECO:0000256" key="16">
    <source>
        <dbReference type="ARBA" id="ARBA00045018"/>
    </source>
</evidence>
<comment type="catalytic activity">
    <reaction evidence="14">
        <text>L-lysyl-glycine(out) = L-lysyl-glycine(in)</text>
        <dbReference type="Rhea" id="RHEA:79407"/>
        <dbReference type="ChEBI" id="CHEBI:191202"/>
    </reaction>
</comment>
<feature type="transmembrane region" description="Helical" evidence="20">
    <location>
        <begin position="341"/>
        <end position="360"/>
    </location>
</feature>
<comment type="caution">
    <text evidence="21">The sequence shown here is derived from an EMBL/GenBank/DDBJ whole genome shotgun (WGS) entry which is preliminary data.</text>
</comment>
<keyword evidence="20" id="KW-0472">Membrane</keyword>
<dbReference type="PANTHER" id="PTHR23512:SF12">
    <property type="entry name" value="TRANSPORTER, PUTATIVE (AFU_ORTHOLOGUE AFUA_4G00260)-RELATED"/>
    <property type="match status" value="1"/>
</dbReference>
<feature type="region of interest" description="Disordered" evidence="19">
    <location>
        <begin position="1"/>
        <end position="21"/>
    </location>
</feature>
<comment type="catalytic activity">
    <reaction evidence="13">
        <text>L-alanyl-L-lysine(out) = L-alanyl-L-lysine(in)</text>
        <dbReference type="Rhea" id="RHEA:79415"/>
        <dbReference type="ChEBI" id="CHEBI:192470"/>
    </reaction>
</comment>
<evidence type="ECO:0000256" key="9">
    <source>
        <dbReference type="ARBA" id="ARBA00044899"/>
    </source>
</evidence>
<evidence type="ECO:0000256" key="13">
    <source>
        <dbReference type="ARBA" id="ARBA00044919"/>
    </source>
</evidence>
<evidence type="ECO:0000256" key="4">
    <source>
        <dbReference type="ARBA" id="ARBA00044881"/>
    </source>
</evidence>
<evidence type="ECO:0000313" key="21">
    <source>
        <dbReference type="EMBL" id="KAF9058999.1"/>
    </source>
</evidence>
<evidence type="ECO:0000256" key="20">
    <source>
        <dbReference type="SAM" id="Phobius"/>
    </source>
</evidence>
<dbReference type="GO" id="GO:0016020">
    <property type="term" value="C:membrane"/>
    <property type="evidence" value="ECO:0007669"/>
    <property type="project" value="UniProtKB-SubCell"/>
</dbReference>
<organism evidence="21 22">
    <name type="scientific">Rhodocollybia butyracea</name>
    <dbReference type="NCBI Taxonomy" id="206335"/>
    <lineage>
        <taxon>Eukaryota</taxon>
        <taxon>Fungi</taxon>
        <taxon>Dikarya</taxon>
        <taxon>Basidiomycota</taxon>
        <taxon>Agaricomycotina</taxon>
        <taxon>Agaricomycetes</taxon>
        <taxon>Agaricomycetidae</taxon>
        <taxon>Agaricales</taxon>
        <taxon>Marasmiineae</taxon>
        <taxon>Omphalotaceae</taxon>
        <taxon>Rhodocollybia</taxon>
    </lineage>
</organism>
<gene>
    <name evidence="21" type="ORF">BDP27DRAFT_528947</name>
</gene>
<accession>A0A9P5TYA3</accession>
<protein>
    <recommendedName>
        <fullName evidence="15">Lysosomal dipeptide transporter MFSD1</fullName>
    </recommendedName>
    <alternativeName>
        <fullName evidence="16">Major facilitator superfamily domain-containing protein 1</fullName>
    </alternativeName>
</protein>
<evidence type="ECO:0000256" key="15">
    <source>
        <dbReference type="ARBA" id="ARBA00044985"/>
    </source>
</evidence>
<evidence type="ECO:0000256" key="14">
    <source>
        <dbReference type="ARBA" id="ARBA00044924"/>
    </source>
</evidence>
<comment type="catalytic activity">
    <reaction evidence="10">
        <text>L-lysyl-L-lysine(out) = L-lysyl-L-lysine(in)</text>
        <dbReference type="Rhea" id="RHEA:79403"/>
        <dbReference type="ChEBI" id="CHEBI:229956"/>
    </reaction>
</comment>
<proteinExistence type="predicted"/>
<reference evidence="21" key="1">
    <citation type="submission" date="2020-11" db="EMBL/GenBank/DDBJ databases">
        <authorList>
            <consortium name="DOE Joint Genome Institute"/>
            <person name="Ahrendt S."/>
            <person name="Riley R."/>
            <person name="Andreopoulos W."/>
            <person name="Labutti K."/>
            <person name="Pangilinan J."/>
            <person name="Ruiz-Duenas F.J."/>
            <person name="Barrasa J.M."/>
            <person name="Sanchez-Garcia M."/>
            <person name="Camarero S."/>
            <person name="Miyauchi S."/>
            <person name="Serrano A."/>
            <person name="Linde D."/>
            <person name="Babiker R."/>
            <person name="Drula E."/>
            <person name="Ayuso-Fernandez I."/>
            <person name="Pacheco R."/>
            <person name="Padilla G."/>
            <person name="Ferreira P."/>
            <person name="Barriuso J."/>
            <person name="Kellner H."/>
            <person name="Castanera R."/>
            <person name="Alfaro M."/>
            <person name="Ramirez L."/>
            <person name="Pisabarro A.G."/>
            <person name="Kuo A."/>
            <person name="Tritt A."/>
            <person name="Lipzen A."/>
            <person name="He G."/>
            <person name="Yan M."/>
            <person name="Ng V."/>
            <person name="Cullen D."/>
            <person name="Martin F."/>
            <person name="Rosso M.-N."/>
            <person name="Henrissat B."/>
            <person name="Hibbett D."/>
            <person name="Martinez A.T."/>
            <person name="Grigoriev I.V."/>
        </authorList>
    </citation>
    <scope>NUCLEOTIDE SEQUENCE</scope>
    <source>
        <strain evidence="21">AH 40177</strain>
    </source>
</reference>
<keyword evidence="20" id="KW-0812">Transmembrane</keyword>
<comment type="catalytic activity">
    <reaction evidence="9">
        <text>L-arginyl-L-alpha-amino acid(out) = L-arginyl-L-alpha-amino acid(in)</text>
        <dbReference type="Rhea" id="RHEA:79371"/>
        <dbReference type="ChEBI" id="CHEBI:84315"/>
    </reaction>
</comment>
<comment type="catalytic activity">
    <reaction evidence="12">
        <text>L-histidyl-L-alpha-amino acid(out) = L-histidyl-L-alpha-amino acid(in)</text>
        <dbReference type="Rhea" id="RHEA:79379"/>
        <dbReference type="ChEBI" id="CHEBI:229964"/>
    </reaction>
</comment>
<feature type="transmembrane region" description="Helical" evidence="20">
    <location>
        <begin position="314"/>
        <end position="334"/>
    </location>
</feature>
<keyword evidence="20" id="KW-1133">Transmembrane helix</keyword>
<dbReference type="OrthoDB" id="424834at2759"/>
<dbReference type="EMBL" id="JADNRY010000333">
    <property type="protein sequence ID" value="KAF9058999.1"/>
    <property type="molecule type" value="Genomic_DNA"/>
</dbReference>
<keyword evidence="22" id="KW-1185">Reference proteome</keyword>
<dbReference type="Gene3D" id="1.20.1250.20">
    <property type="entry name" value="MFS general substrate transporter like domains"/>
    <property type="match status" value="2"/>
</dbReference>
<comment type="catalytic activity">
    <reaction evidence="3">
        <text>L-histidyl-glycine(out) = L-histidyl-glycine(in)</text>
        <dbReference type="Rhea" id="RHEA:79395"/>
        <dbReference type="ChEBI" id="CHEBI:229957"/>
    </reaction>
</comment>
<feature type="transmembrane region" description="Helical" evidence="20">
    <location>
        <begin position="398"/>
        <end position="420"/>
    </location>
</feature>
<feature type="transmembrane region" description="Helical" evidence="20">
    <location>
        <begin position="174"/>
        <end position="194"/>
    </location>
</feature>
<evidence type="ECO:0000256" key="11">
    <source>
        <dbReference type="ARBA" id="ARBA00044903"/>
    </source>
</evidence>
<feature type="transmembrane region" description="Helical" evidence="20">
    <location>
        <begin position="35"/>
        <end position="60"/>
    </location>
</feature>
<feature type="transmembrane region" description="Helical" evidence="20">
    <location>
        <begin position="440"/>
        <end position="461"/>
    </location>
</feature>
<evidence type="ECO:0000256" key="6">
    <source>
        <dbReference type="ARBA" id="ARBA00044891"/>
    </source>
</evidence>
<dbReference type="SUPFAM" id="SSF103473">
    <property type="entry name" value="MFS general substrate transporter"/>
    <property type="match status" value="1"/>
</dbReference>
<dbReference type="Proteomes" id="UP000772434">
    <property type="component" value="Unassembled WGS sequence"/>
</dbReference>
<dbReference type="AlphaFoldDB" id="A0A9P5TYA3"/>
<comment type="catalytic activity">
    <reaction evidence="6">
        <text>L-lysyl-L-alpha-amino acid(out) = L-lysyl-L-alpha-amino acid(in)</text>
        <dbReference type="Rhea" id="RHEA:79387"/>
        <dbReference type="ChEBI" id="CHEBI:229965"/>
    </reaction>
</comment>
<dbReference type="InterPro" id="IPR011701">
    <property type="entry name" value="MFS"/>
</dbReference>
<evidence type="ECO:0000256" key="12">
    <source>
        <dbReference type="ARBA" id="ARBA00044912"/>
    </source>
</evidence>
<comment type="catalytic activity">
    <reaction evidence="5">
        <text>L-alpha-aminoacyl-L-histidine(out) = L-alpha-aminoacyl-L-histidine(in)</text>
        <dbReference type="Rhea" id="RHEA:79375"/>
        <dbReference type="ChEBI" id="CHEBI:229967"/>
    </reaction>
</comment>
<dbReference type="PANTHER" id="PTHR23512">
    <property type="entry name" value="MAJOR FACILITATOR SUPERFAMILY DOMAIN-CONTAINING PROTEIN 1"/>
    <property type="match status" value="1"/>
</dbReference>
<dbReference type="GO" id="GO:0022857">
    <property type="term" value="F:transmembrane transporter activity"/>
    <property type="evidence" value="ECO:0007669"/>
    <property type="project" value="InterPro"/>
</dbReference>
<evidence type="ECO:0000313" key="22">
    <source>
        <dbReference type="Proteomes" id="UP000772434"/>
    </source>
</evidence>
<comment type="catalytic activity">
    <reaction evidence="4">
        <text>L-alpha-aminoacyl-L-arginine(out) = L-alpha-aminoacyl-L-arginine(in)</text>
        <dbReference type="Rhea" id="RHEA:79367"/>
        <dbReference type="ChEBI" id="CHEBI:229968"/>
    </reaction>
</comment>
<name>A0A9P5TYA3_9AGAR</name>
<feature type="transmembrane region" description="Helical" evidence="20">
    <location>
        <begin position="118"/>
        <end position="139"/>
    </location>
</feature>
<comment type="catalytic activity">
    <reaction evidence="7">
        <text>L-alpha-aminoacyl-L-lysine(out) = L-alpha-aminoacyl-L-lysine(in)</text>
        <dbReference type="Rhea" id="RHEA:79383"/>
        <dbReference type="ChEBI" id="CHEBI:229966"/>
    </reaction>
</comment>
<comment type="subcellular location">
    <subcellularLocation>
        <location evidence="1">Membrane</location>
        <topology evidence="1">Multi-pass membrane protein</topology>
    </subcellularLocation>
</comment>
<evidence type="ECO:0000256" key="19">
    <source>
        <dbReference type="SAM" id="MobiDB-lite"/>
    </source>
</evidence>
<sequence>MSTATQSEKDSDAISYNANAPDTPRKPKLPLRWRIAILTLTCLASFGNHWSNGLIVYVSFRKAFESWFILCRALKTTIIKELHINNSQFATLVACTNLVNTFLCIGIGFCIDKWGGPLLAVIMASFHLGGSIVMAGSATNNFNNYPVLIVGKVIAAIGDGSLDNAQHRIFSTYFARGGGFAFSIGAIWGIANLAQFTGQSTANIIATNLGTYAWALWISAIIALFSVICAVLVYFLDKWLVVNYQVTDHTDGSAMKSHTRRGVFSLKAVKELPVTFWIVVLFSIFENAGVQSFVSISTQFAQQRLKKGAVIGGWVSSFYLLLPACLTPVLGLVIDLYGGRVSFLLVSALMFLISMLLLKFSHSVPAFVAAYVFYAFAQCVTPAPQVEIIRSIIADPQWFATAFAIKKSVVQASIVIITTAAGKLQDDTPHASLDPAVTLWLIYAFLCTAIAGALWIVANWFPNVLPAARLAEVKPKALDDEVTKLLRFKLEQKRLQDPQGTRIGGAPMDDSKIEEVIGGADSESDDDSTDEEKKLLANEKLLKRVEPGIVTDRLRWVFLAASAGIIAIGWIMFGLGVEWGVHGSVIAGTTGE</sequence>
<comment type="catalytic activity">
    <reaction evidence="2">
        <text>L-lysyl-L-alanine(out) = L-lysyl-L-alanine(in)</text>
        <dbReference type="Rhea" id="RHEA:79399"/>
        <dbReference type="ChEBI" id="CHEBI:229954"/>
    </reaction>
</comment>
<evidence type="ECO:0000256" key="3">
    <source>
        <dbReference type="ARBA" id="ARBA00044878"/>
    </source>
</evidence>
<evidence type="ECO:0000256" key="2">
    <source>
        <dbReference type="ARBA" id="ARBA00044876"/>
    </source>
</evidence>
<feature type="transmembrane region" description="Helical" evidence="20">
    <location>
        <begin position="214"/>
        <end position="236"/>
    </location>
</feature>
<feature type="transmembrane region" description="Helical" evidence="20">
    <location>
        <begin position="274"/>
        <end position="294"/>
    </location>
</feature>
<evidence type="ECO:0000256" key="7">
    <source>
        <dbReference type="ARBA" id="ARBA00044893"/>
    </source>
</evidence>
<dbReference type="Pfam" id="PF07690">
    <property type="entry name" value="MFS_1"/>
    <property type="match status" value="2"/>
</dbReference>
<evidence type="ECO:0000256" key="10">
    <source>
        <dbReference type="ARBA" id="ARBA00044900"/>
    </source>
</evidence>
<comment type="subunit">
    <text evidence="18">Homodimer. Interacts with lysosomal protein GLMP (via lumenal domain); the interaction starts while both proteins are still in the endoplasmic reticulum and is required for stabilization of MFSD1 in lysosomes but has no direct effect on its targeting to lysosomes or transporter activity.</text>
</comment>
<evidence type="ECO:0000256" key="5">
    <source>
        <dbReference type="ARBA" id="ARBA00044884"/>
    </source>
</evidence>
<comment type="function">
    <text evidence="17">Lysosomal dipeptide uniporter that selectively exports lysine, arginine or histidine-containing dipeptides with a net positive charge from the lysosome lumen into the cytosol. Could play a role in a specific type of protein O-glycosylation indirectly regulating macrophages migration and tissue invasion. Also essential for liver homeostasis.</text>
</comment>
<feature type="transmembrane region" description="Helical" evidence="20">
    <location>
        <begin position="89"/>
        <end position="111"/>
    </location>
</feature>
<evidence type="ECO:0000256" key="1">
    <source>
        <dbReference type="ARBA" id="ARBA00004141"/>
    </source>
</evidence>
<dbReference type="InterPro" id="IPR036259">
    <property type="entry name" value="MFS_trans_sf"/>
</dbReference>
<evidence type="ECO:0000256" key="18">
    <source>
        <dbReference type="ARBA" id="ARBA00046376"/>
    </source>
</evidence>
<evidence type="ECO:0000256" key="8">
    <source>
        <dbReference type="ARBA" id="ARBA00044898"/>
    </source>
</evidence>
<evidence type="ECO:0000256" key="17">
    <source>
        <dbReference type="ARBA" id="ARBA00045709"/>
    </source>
</evidence>
<dbReference type="InterPro" id="IPR052187">
    <property type="entry name" value="MFSD1"/>
</dbReference>
<feature type="transmembrane region" description="Helical" evidence="20">
    <location>
        <begin position="554"/>
        <end position="573"/>
    </location>
</feature>
<comment type="catalytic activity">
    <reaction evidence="11">
        <text>L-arginyl-glycine(out) = L-arginyl-glycine(in)</text>
        <dbReference type="Rhea" id="RHEA:79391"/>
        <dbReference type="ChEBI" id="CHEBI:229955"/>
    </reaction>
</comment>
<comment type="catalytic activity">
    <reaction evidence="8">
        <text>L-aspartyl-L-lysine(out) = L-aspartyl-L-lysine(in)</text>
        <dbReference type="Rhea" id="RHEA:79411"/>
        <dbReference type="ChEBI" id="CHEBI:229953"/>
    </reaction>
</comment>